<dbReference type="RefSeq" id="WP_073609653.1">
    <property type="nucleotide sequence ID" value="NZ_MRCG01000013.1"/>
</dbReference>
<sequence>MTSLVTGQIVFLECRQVRLYAEIIQVLTPRPTGWLRPLALVSETEAIALGADFDTTSLMTTKTAVPDMLWPLDQLQPALDTEVIPLLASLSAKAAASTFALPSDSDPRHLTVNEFVQWLWTDRQTSDSNSPRLRQ</sequence>
<keyword evidence="2" id="KW-1185">Reference proteome</keyword>
<proteinExistence type="predicted"/>
<dbReference type="AlphaFoldDB" id="A0A1U7J2R9"/>
<reference evidence="1 2" key="1">
    <citation type="submission" date="2016-11" db="EMBL/GenBank/DDBJ databases">
        <title>Draft Genome Sequences of Nine Cyanobacterial Strains from Diverse Habitats.</title>
        <authorList>
            <person name="Zhu T."/>
            <person name="Hou S."/>
            <person name="Lu X."/>
            <person name="Hess W.R."/>
        </authorList>
    </citation>
    <scope>NUCLEOTIDE SEQUENCE [LARGE SCALE GENOMIC DNA]</scope>
    <source>
        <strain evidence="1 2">NIES-30</strain>
    </source>
</reference>
<comment type="caution">
    <text evidence="1">The sequence shown here is derived from an EMBL/GenBank/DDBJ whole genome shotgun (WGS) entry which is preliminary data.</text>
</comment>
<evidence type="ECO:0000313" key="2">
    <source>
        <dbReference type="Proteomes" id="UP000185557"/>
    </source>
</evidence>
<evidence type="ECO:0000313" key="1">
    <source>
        <dbReference type="EMBL" id="OKH46427.1"/>
    </source>
</evidence>
<dbReference type="EMBL" id="MRCG01000013">
    <property type="protein sequence ID" value="OKH46427.1"/>
    <property type="molecule type" value="Genomic_DNA"/>
</dbReference>
<name>A0A1U7J2R9_9CYAN</name>
<dbReference type="OrthoDB" id="561517at2"/>
<accession>A0A1U7J2R9</accession>
<protein>
    <submittedName>
        <fullName evidence="1">Uncharacterized protein</fullName>
    </submittedName>
</protein>
<organism evidence="1 2">
    <name type="scientific">Phormidium tenue NIES-30</name>
    <dbReference type="NCBI Taxonomy" id="549789"/>
    <lineage>
        <taxon>Bacteria</taxon>
        <taxon>Bacillati</taxon>
        <taxon>Cyanobacteriota</taxon>
        <taxon>Cyanophyceae</taxon>
        <taxon>Oscillatoriophycideae</taxon>
        <taxon>Oscillatoriales</taxon>
        <taxon>Oscillatoriaceae</taxon>
        <taxon>Phormidium</taxon>
    </lineage>
</organism>
<dbReference type="Proteomes" id="UP000185557">
    <property type="component" value="Unassembled WGS sequence"/>
</dbReference>
<dbReference type="STRING" id="549789.NIES30_17180"/>
<gene>
    <name evidence="1" type="ORF">NIES30_17180</name>
</gene>